<dbReference type="Pfam" id="PF00085">
    <property type="entry name" value="Thioredoxin"/>
    <property type="match status" value="3"/>
</dbReference>
<dbReference type="InterPro" id="IPR013766">
    <property type="entry name" value="Thioredoxin_domain"/>
</dbReference>
<comment type="function">
    <text evidence="5">Probable disulfide isomerase, which participates in the folding of proteins containing disulfide bonds. May act as a dithiol oxidase. Acts as a regulator of endoplasmic reticulum-mitochondria contact sites via its ability to regulate redox signals.</text>
</comment>
<proteinExistence type="predicted"/>
<dbReference type="AlphaFoldDB" id="A0A9W8GGV4"/>
<sequence>MSFVSRIALPQRTCWAVAGEMRETLFWPCKSGKAQAVMLLVPGNPGLIDFYIDFCSALHNQFSDSLDIIGVSHLGHTRFSDNRGLSVKHSSIPSLSDQVANMVAVFDQIDSAYTSAAQRPKMLLCGHSVGCYFSEKIVECRGDRVDRVFSLFPAVENIASTPRGRQLWPMFRPGVRQLAAGLVDMLVWMLPSAAILGLAGLSRSLNEDNARMVVEKMLHASLGRAGAQGAPVGDKSHILDKNNFDSKTSSGTWVIKHYSPNCHHCQSFQPKWDQVVTQQAIPLSAQDVHFGEIDCLENQELCTQNKAFAWPTVGVFRAGKRLDGLEGDKSEKELSEFIKRSVSEADAVPQAYDANSIILNQSNFTETTKRGTWIVKHYSPVCHHCRQMAPEWIKLTDELAKQMAGNQILFGEVDCPANKKLCEENHVDGYPTVNLYVNGRYIEEMSVRYTYDAMKGYVLKLPERIKRGNFAPPPASQASSGQPDTSPGSSSDDVTDDKRGTEEYNLSGEVVTLTKENFADKTSLGPWFVKFYAPWCTHCQHLAPIWTQLGEASKGKVNIGKINCDEASALCSKYNVQGYPTLKLLWEGETTDFKGTRDLSSLSTFVDNVMAQPNLVQSTADLQRAQKASDVVYLFAYDKADTSAKTKAALTHVKANAQKMFLSRKLNIVSDTALARQVLPAGDVALPTLVALKDGKTVSFGGSLTNDDQIHEWFYAERFPLLPELSRENSDALFYDSDYLVLVILDTERGEDYVDHYRSSAREAAMEYSKAYGAAGSSKSKGTVRFAWVNGNKWASYVDRVFRIRHDNWPAIVIARPSEDQFFTTDVRGAPIEPSKMGVFLAVRAVLEGKLKAQSTNSIITRGAHGLAWAVKSVWGLLFGSALRVLLTLAGLGGIAYYFHKRGQHTRAEAHGLVKGD</sequence>
<organism evidence="9 10">
    <name type="scientific">Coemansia spiralis</name>
    <dbReference type="NCBI Taxonomy" id="417178"/>
    <lineage>
        <taxon>Eukaryota</taxon>
        <taxon>Fungi</taxon>
        <taxon>Fungi incertae sedis</taxon>
        <taxon>Zoopagomycota</taxon>
        <taxon>Kickxellomycotina</taxon>
        <taxon>Kickxellomycetes</taxon>
        <taxon>Kickxellales</taxon>
        <taxon>Kickxellaceae</taxon>
        <taxon>Coemansia</taxon>
    </lineage>
</organism>
<dbReference type="GO" id="GO:0005789">
    <property type="term" value="C:endoplasmic reticulum membrane"/>
    <property type="evidence" value="ECO:0007669"/>
    <property type="project" value="UniProtKB-SubCell"/>
</dbReference>
<dbReference type="Pfam" id="PF10230">
    <property type="entry name" value="LIDHydrolase"/>
    <property type="match status" value="1"/>
</dbReference>
<evidence type="ECO:0000313" key="9">
    <source>
        <dbReference type="EMBL" id="KAJ2686010.1"/>
    </source>
</evidence>
<dbReference type="GO" id="GO:0019915">
    <property type="term" value="P:lipid storage"/>
    <property type="evidence" value="ECO:0007669"/>
    <property type="project" value="InterPro"/>
</dbReference>
<dbReference type="GO" id="GO:0005811">
    <property type="term" value="C:lipid droplet"/>
    <property type="evidence" value="ECO:0007669"/>
    <property type="project" value="InterPro"/>
</dbReference>
<evidence type="ECO:0000259" key="8">
    <source>
        <dbReference type="PROSITE" id="PS51352"/>
    </source>
</evidence>
<reference evidence="9" key="1">
    <citation type="submission" date="2022-07" db="EMBL/GenBank/DDBJ databases">
        <title>Phylogenomic reconstructions and comparative analyses of Kickxellomycotina fungi.</title>
        <authorList>
            <person name="Reynolds N.K."/>
            <person name="Stajich J.E."/>
            <person name="Barry K."/>
            <person name="Grigoriev I.V."/>
            <person name="Crous P."/>
            <person name="Smith M.E."/>
        </authorList>
    </citation>
    <scope>NUCLEOTIDE SEQUENCE</scope>
    <source>
        <strain evidence="9">CBS 109367</strain>
    </source>
</reference>
<dbReference type="PANTHER" id="PTHR46426">
    <property type="entry name" value="PROTEIN DISULFIDE-ISOMERASE TMX3"/>
    <property type="match status" value="1"/>
</dbReference>
<accession>A0A9W8GGV4</accession>
<dbReference type="PROSITE" id="PS51352">
    <property type="entry name" value="THIOREDOXIN_2"/>
    <property type="match status" value="2"/>
</dbReference>
<dbReference type="InterPro" id="IPR029058">
    <property type="entry name" value="AB_hydrolase_fold"/>
</dbReference>
<evidence type="ECO:0000256" key="1">
    <source>
        <dbReference type="ARBA" id="ARBA00004389"/>
    </source>
</evidence>
<keyword evidence="10" id="KW-1185">Reference proteome</keyword>
<keyword evidence="3 7" id="KW-1133">Transmembrane helix</keyword>
<dbReference type="SUPFAM" id="SSF52833">
    <property type="entry name" value="Thioredoxin-like"/>
    <property type="match status" value="3"/>
</dbReference>
<dbReference type="PANTHER" id="PTHR46426:SF1">
    <property type="entry name" value="PROTEIN DISULFIDE-ISOMERASE TMX3"/>
    <property type="match status" value="1"/>
</dbReference>
<dbReference type="Pfam" id="PF13848">
    <property type="entry name" value="Thioredoxin_6"/>
    <property type="match status" value="1"/>
</dbReference>
<dbReference type="GO" id="GO:0016298">
    <property type="term" value="F:lipase activity"/>
    <property type="evidence" value="ECO:0007669"/>
    <property type="project" value="InterPro"/>
</dbReference>
<gene>
    <name evidence="9" type="ORF">IWW39_003915</name>
</gene>
<evidence type="ECO:0000256" key="5">
    <source>
        <dbReference type="ARBA" id="ARBA00045246"/>
    </source>
</evidence>
<comment type="caution">
    <text evidence="9">The sequence shown here is derived from an EMBL/GenBank/DDBJ whole genome shotgun (WGS) entry which is preliminary data.</text>
</comment>
<evidence type="ECO:0000256" key="2">
    <source>
        <dbReference type="ARBA" id="ARBA00022692"/>
    </source>
</evidence>
<evidence type="ECO:0000313" key="10">
    <source>
        <dbReference type="Proteomes" id="UP001151516"/>
    </source>
</evidence>
<dbReference type="EMBL" id="JANBTX010000126">
    <property type="protein sequence ID" value="KAJ2686010.1"/>
    <property type="molecule type" value="Genomic_DNA"/>
</dbReference>
<keyword evidence="2 7" id="KW-0812">Transmembrane</keyword>
<dbReference type="OrthoDB" id="72053at2759"/>
<keyword evidence="4 7" id="KW-0472">Membrane</keyword>
<dbReference type="InterPro" id="IPR036249">
    <property type="entry name" value="Thioredoxin-like_sf"/>
</dbReference>
<comment type="subcellular location">
    <subcellularLocation>
        <location evidence="1">Endoplasmic reticulum membrane</location>
        <topology evidence="1">Single-pass membrane protein</topology>
    </subcellularLocation>
</comment>
<dbReference type="InterPro" id="IPR019363">
    <property type="entry name" value="LDAH"/>
</dbReference>
<dbReference type="SUPFAM" id="SSF53474">
    <property type="entry name" value="alpha/beta-Hydrolases"/>
    <property type="match status" value="1"/>
</dbReference>
<feature type="compositionally biased region" description="Polar residues" evidence="6">
    <location>
        <begin position="481"/>
        <end position="492"/>
    </location>
</feature>
<dbReference type="Gene3D" id="3.40.50.1820">
    <property type="entry name" value="alpha/beta hydrolase"/>
    <property type="match status" value="1"/>
</dbReference>
<feature type="transmembrane region" description="Helical" evidence="7">
    <location>
        <begin position="874"/>
        <end position="899"/>
    </location>
</feature>
<dbReference type="InterPro" id="IPR017937">
    <property type="entry name" value="Thioredoxin_CS"/>
</dbReference>
<dbReference type="PROSITE" id="PS00194">
    <property type="entry name" value="THIOREDOXIN_1"/>
    <property type="match status" value="1"/>
</dbReference>
<feature type="region of interest" description="Disordered" evidence="6">
    <location>
        <begin position="469"/>
        <end position="500"/>
    </location>
</feature>
<dbReference type="InterPro" id="IPR052250">
    <property type="entry name" value="PDI_TMX3"/>
</dbReference>
<feature type="domain" description="Thioredoxin" evidence="8">
    <location>
        <begin position="465"/>
        <end position="611"/>
    </location>
</feature>
<evidence type="ECO:0000256" key="6">
    <source>
        <dbReference type="SAM" id="MobiDB-lite"/>
    </source>
</evidence>
<evidence type="ECO:0000256" key="7">
    <source>
        <dbReference type="SAM" id="Phobius"/>
    </source>
</evidence>
<protein>
    <recommendedName>
        <fullName evidence="8">Thioredoxin domain-containing protein</fullName>
    </recommendedName>
</protein>
<dbReference type="Proteomes" id="UP001151516">
    <property type="component" value="Unassembled WGS sequence"/>
</dbReference>
<dbReference type="CDD" id="cd02961">
    <property type="entry name" value="PDI_a_family"/>
    <property type="match status" value="3"/>
</dbReference>
<evidence type="ECO:0000256" key="4">
    <source>
        <dbReference type="ARBA" id="ARBA00023136"/>
    </source>
</evidence>
<name>A0A9W8GGV4_9FUNG</name>
<dbReference type="Gene3D" id="3.40.30.10">
    <property type="entry name" value="Glutaredoxin"/>
    <property type="match status" value="4"/>
</dbReference>
<feature type="domain" description="Thioredoxin" evidence="8">
    <location>
        <begin position="211"/>
        <end position="343"/>
    </location>
</feature>
<evidence type="ECO:0000256" key="3">
    <source>
        <dbReference type="ARBA" id="ARBA00022989"/>
    </source>
</evidence>